<name>A0A9P4NUK6_9PEZI</name>
<evidence type="ECO:0000256" key="1">
    <source>
        <dbReference type="ARBA" id="ARBA00004141"/>
    </source>
</evidence>
<feature type="transmembrane region" description="Helical" evidence="5">
    <location>
        <begin position="81"/>
        <end position="102"/>
    </location>
</feature>
<dbReference type="EMBL" id="MU007025">
    <property type="protein sequence ID" value="KAF2432534.1"/>
    <property type="molecule type" value="Genomic_DNA"/>
</dbReference>
<feature type="transmembrane region" description="Helical" evidence="5">
    <location>
        <begin position="20"/>
        <end position="40"/>
    </location>
</feature>
<sequence length="287" mass="32296">MTKCLPLNDPTNQWSYCPSTALAAIFAILFASTLFCHIFQAYRHRKAFCLVIILGALSETLAFAFRILSARHPAQKGSYDASFLLVLLAPLAINAFDYMLLGRLIMAFLPNNTKVLGVKGSRMGMLFVCSDIISFIVQIGGGLVSLSKKASTAKLGLHVVTGGLIFQQILIAIFIVMTFRFTYKLKRFNSFQPSSSRHGPRRLLYVLRASLCLITFRIICRLVDFCTSQTSSVHIYIDHHEFFVYVCDAGPMFIALVLMNIWHPGKVFKEKVAYASVPYQEYQMGRY</sequence>
<dbReference type="OrthoDB" id="5384040at2759"/>
<dbReference type="Proteomes" id="UP000800235">
    <property type="component" value="Unassembled WGS sequence"/>
</dbReference>
<proteinExistence type="predicted"/>
<organism evidence="6 7">
    <name type="scientific">Tothia fuscella</name>
    <dbReference type="NCBI Taxonomy" id="1048955"/>
    <lineage>
        <taxon>Eukaryota</taxon>
        <taxon>Fungi</taxon>
        <taxon>Dikarya</taxon>
        <taxon>Ascomycota</taxon>
        <taxon>Pezizomycotina</taxon>
        <taxon>Dothideomycetes</taxon>
        <taxon>Pleosporomycetidae</taxon>
        <taxon>Venturiales</taxon>
        <taxon>Cylindrosympodiaceae</taxon>
        <taxon>Tothia</taxon>
    </lineage>
</organism>
<comment type="subcellular location">
    <subcellularLocation>
        <location evidence="1">Membrane</location>
        <topology evidence="1">Multi-pass membrane protein</topology>
    </subcellularLocation>
</comment>
<dbReference type="PANTHER" id="PTHR31465:SF15">
    <property type="entry name" value="LIPID TRANSPORTER ATNI-RELATED"/>
    <property type="match status" value="1"/>
</dbReference>
<evidence type="ECO:0000313" key="6">
    <source>
        <dbReference type="EMBL" id="KAF2432534.1"/>
    </source>
</evidence>
<feature type="transmembrane region" description="Helical" evidence="5">
    <location>
        <begin position="123"/>
        <end position="144"/>
    </location>
</feature>
<evidence type="ECO:0008006" key="8">
    <source>
        <dbReference type="Google" id="ProtNLM"/>
    </source>
</evidence>
<keyword evidence="7" id="KW-1185">Reference proteome</keyword>
<dbReference type="GO" id="GO:0016020">
    <property type="term" value="C:membrane"/>
    <property type="evidence" value="ECO:0007669"/>
    <property type="project" value="UniProtKB-SubCell"/>
</dbReference>
<reference evidence="6" key="1">
    <citation type="journal article" date="2020" name="Stud. Mycol.">
        <title>101 Dothideomycetes genomes: a test case for predicting lifestyles and emergence of pathogens.</title>
        <authorList>
            <person name="Haridas S."/>
            <person name="Albert R."/>
            <person name="Binder M."/>
            <person name="Bloem J."/>
            <person name="Labutti K."/>
            <person name="Salamov A."/>
            <person name="Andreopoulos B."/>
            <person name="Baker S."/>
            <person name="Barry K."/>
            <person name="Bills G."/>
            <person name="Bluhm B."/>
            <person name="Cannon C."/>
            <person name="Castanera R."/>
            <person name="Culley D."/>
            <person name="Daum C."/>
            <person name="Ezra D."/>
            <person name="Gonzalez J."/>
            <person name="Henrissat B."/>
            <person name="Kuo A."/>
            <person name="Liang C."/>
            <person name="Lipzen A."/>
            <person name="Lutzoni F."/>
            <person name="Magnuson J."/>
            <person name="Mondo S."/>
            <person name="Nolan M."/>
            <person name="Ohm R."/>
            <person name="Pangilinan J."/>
            <person name="Park H.-J."/>
            <person name="Ramirez L."/>
            <person name="Alfaro M."/>
            <person name="Sun H."/>
            <person name="Tritt A."/>
            <person name="Yoshinaga Y."/>
            <person name="Zwiers L.-H."/>
            <person name="Turgeon B."/>
            <person name="Goodwin S."/>
            <person name="Spatafora J."/>
            <person name="Crous P."/>
            <person name="Grigoriev I."/>
        </authorList>
    </citation>
    <scope>NUCLEOTIDE SEQUENCE</scope>
    <source>
        <strain evidence="6">CBS 130266</strain>
    </source>
</reference>
<comment type="caution">
    <text evidence="6">The sequence shown here is derived from an EMBL/GenBank/DDBJ whole genome shotgun (WGS) entry which is preliminary data.</text>
</comment>
<dbReference type="InterPro" id="IPR007568">
    <property type="entry name" value="RTA1"/>
</dbReference>
<evidence type="ECO:0000256" key="2">
    <source>
        <dbReference type="ARBA" id="ARBA00022692"/>
    </source>
</evidence>
<protein>
    <recommendedName>
        <fullName evidence="8">RTA1-domain-containing protein</fullName>
    </recommendedName>
</protein>
<keyword evidence="3 5" id="KW-1133">Transmembrane helix</keyword>
<dbReference type="AlphaFoldDB" id="A0A9P4NUK6"/>
<evidence type="ECO:0000256" key="3">
    <source>
        <dbReference type="ARBA" id="ARBA00022989"/>
    </source>
</evidence>
<keyword evidence="2 5" id="KW-0812">Transmembrane</keyword>
<evidence type="ECO:0000256" key="5">
    <source>
        <dbReference type="SAM" id="Phobius"/>
    </source>
</evidence>
<dbReference type="PANTHER" id="PTHR31465">
    <property type="entry name" value="PROTEIN RTA1-RELATED"/>
    <property type="match status" value="1"/>
</dbReference>
<keyword evidence="4 5" id="KW-0472">Membrane</keyword>
<dbReference type="Pfam" id="PF04479">
    <property type="entry name" value="RTA1"/>
    <property type="match status" value="1"/>
</dbReference>
<feature type="transmembrane region" description="Helical" evidence="5">
    <location>
        <begin position="164"/>
        <end position="183"/>
    </location>
</feature>
<feature type="transmembrane region" description="Helical" evidence="5">
    <location>
        <begin position="242"/>
        <end position="262"/>
    </location>
</feature>
<gene>
    <name evidence="6" type="ORF">EJ08DRAFT_709835</name>
</gene>
<evidence type="ECO:0000313" key="7">
    <source>
        <dbReference type="Proteomes" id="UP000800235"/>
    </source>
</evidence>
<accession>A0A9P4NUK6</accession>
<evidence type="ECO:0000256" key="4">
    <source>
        <dbReference type="ARBA" id="ARBA00023136"/>
    </source>
</evidence>
<feature type="transmembrane region" description="Helical" evidence="5">
    <location>
        <begin position="47"/>
        <end position="69"/>
    </location>
</feature>